<sequence length="1036" mass="116246">MGSDQYTAPNMSSDAEVIICYCLKCGLKVSSFDNSWEGLGKTYYIPKVVRDATGLKGVGSIKLATGPAQVGTIIENSSLQDLACANCREVFGLLCDNAPEGHLLKKDQLLICAKKISMRLQQTGEKATLSVTTTHDLKKSSNKSSSLSRRPSSILPGAPGPSEISRQIVETPFTPAASSPSILGDAKIMSAICEQRKDIDRIDAAVVRLENDMQCVKIFMETMRREMTTIQDARLVAASVVETLQHDLTRVTEKADGVNDLRAELDSLNTSVEQMKKPNRRNNLRPEFNSLRTRVDEMEKASRGNDFRSESDSLNTRVEEMEGASVVDDLRTELDSLRTRVKEMERASRKASTSDARVITTPAPSDEVQEGQVLPKLISNERCNPLNNARAFSVLEGSRSLHRKRQYSKAEDDQMEIQTSKLAELGKYKRRKETETQQDEDTGSLSIPPTRSPSREPANPSKPRIESPILGRYDTNGDVHRTKQDDNIQHIEQDTERQISESPSQQIESEMNTPNGHNDYNVHQQVLRIAKANAINTPNEIGNIDEHQNLQIMSKAARKCSSNEPRDDEGRQHLRNNSKATQTINLDENSNNEEHQDLQQVSQATSNTFLDSSQALSPAQQLNISPANSNGNRFTSHLDQPQQHHRSRKQLEIPNSSQSESSQHTQEQQLPFNSRRGPGRPKAPPKRHNLFTPHTQDRSAANTPHSARGLGHLDDAPDIEMQSTSQPHPRRGRPKGVPKKPFITPGTISNSPGSEELSTSGRALRGRILPVPNSSPLVREIENKQSNLVIALSSGNEREGSEPPGDINEGLIQTTRSQKTYVSVLLNSEKENLSRPAKRQRRNTSSSRQRPSVDLDKALASRPESGNTTSDEAVESDSMDTGNERQTRSISKRSREFKGSPVDDDDNYVPPRSVKYYDNVKRKRAQSEQSKEEDREGGKRSENADAQDNEQERQGERGRGRERPKEQERRERRKSTRRREVESREELVQEALEREGERGRGRARSKDEVGRERGKSTRRREIERREELVKQALERE</sequence>
<feature type="compositionally biased region" description="Polar residues" evidence="1">
    <location>
        <begin position="692"/>
        <end position="705"/>
    </location>
</feature>
<feature type="compositionally biased region" description="Basic residues" evidence="1">
    <location>
        <begin position="677"/>
        <end position="689"/>
    </location>
</feature>
<keyword evidence="3" id="KW-1185">Reference proteome</keyword>
<feature type="region of interest" description="Disordered" evidence="1">
    <location>
        <begin position="555"/>
        <end position="769"/>
    </location>
</feature>
<feature type="region of interest" description="Disordered" evidence="1">
    <location>
        <begin position="421"/>
        <end position="481"/>
    </location>
</feature>
<feature type="compositionally biased region" description="Basic and acidic residues" evidence="1">
    <location>
        <begin position="297"/>
        <end position="311"/>
    </location>
</feature>
<feature type="compositionally biased region" description="Low complexity" evidence="1">
    <location>
        <begin position="500"/>
        <end position="510"/>
    </location>
</feature>
<feature type="region of interest" description="Disordered" evidence="1">
    <location>
        <begin position="343"/>
        <end position="372"/>
    </location>
</feature>
<name>A0A4Z1I308_9HELO</name>
<dbReference type="EMBL" id="PQXJ01000304">
    <property type="protein sequence ID" value="TGO53110.1"/>
    <property type="molecule type" value="Genomic_DNA"/>
</dbReference>
<dbReference type="Proteomes" id="UP000297452">
    <property type="component" value="Unassembled WGS sequence"/>
</dbReference>
<feature type="region of interest" description="Disordered" evidence="1">
    <location>
        <begin position="131"/>
        <end position="161"/>
    </location>
</feature>
<feature type="compositionally biased region" description="Basic and acidic residues" evidence="1">
    <location>
        <begin position="978"/>
        <end position="1036"/>
    </location>
</feature>
<evidence type="ECO:0000256" key="1">
    <source>
        <dbReference type="SAM" id="MobiDB-lite"/>
    </source>
</evidence>
<feature type="compositionally biased region" description="Basic and acidic residues" evidence="1">
    <location>
        <begin position="950"/>
        <end position="970"/>
    </location>
</feature>
<protein>
    <recommendedName>
        <fullName evidence="4">Yippee/Mis18/Cereblon domain-containing protein</fullName>
    </recommendedName>
</protein>
<feature type="compositionally biased region" description="Low complexity" evidence="1">
    <location>
        <begin position="142"/>
        <end position="156"/>
    </location>
</feature>
<reference evidence="2 3" key="1">
    <citation type="submission" date="2017-12" db="EMBL/GenBank/DDBJ databases">
        <title>Comparative genomics of Botrytis spp.</title>
        <authorList>
            <person name="Valero-Jimenez C.A."/>
            <person name="Tapia P."/>
            <person name="Veloso J."/>
            <person name="Silva-Moreno E."/>
            <person name="Staats M."/>
            <person name="Valdes J.H."/>
            <person name="Van Kan J.A.L."/>
        </authorList>
    </citation>
    <scope>NUCLEOTIDE SEQUENCE [LARGE SCALE GENOMIC DNA]</scope>
    <source>
        <strain evidence="2 3">MUCL2120</strain>
    </source>
</reference>
<feature type="compositionally biased region" description="Basic residues" evidence="1">
    <location>
        <begin position="728"/>
        <end position="738"/>
    </location>
</feature>
<evidence type="ECO:0000313" key="3">
    <source>
        <dbReference type="Proteomes" id="UP000297452"/>
    </source>
</evidence>
<organism evidence="2 3">
    <name type="scientific">Botryotinia narcissicola</name>
    <dbReference type="NCBI Taxonomy" id="278944"/>
    <lineage>
        <taxon>Eukaryota</taxon>
        <taxon>Fungi</taxon>
        <taxon>Dikarya</taxon>
        <taxon>Ascomycota</taxon>
        <taxon>Pezizomycotina</taxon>
        <taxon>Leotiomycetes</taxon>
        <taxon>Helotiales</taxon>
        <taxon>Sclerotiniaceae</taxon>
        <taxon>Botryotinia</taxon>
    </lineage>
</organism>
<evidence type="ECO:0008006" key="4">
    <source>
        <dbReference type="Google" id="ProtNLM"/>
    </source>
</evidence>
<dbReference type="AlphaFoldDB" id="A0A4Z1I308"/>
<feature type="region of interest" description="Disordered" evidence="1">
    <location>
        <begin position="827"/>
        <end position="1036"/>
    </location>
</feature>
<evidence type="ECO:0000313" key="2">
    <source>
        <dbReference type="EMBL" id="TGO53110.1"/>
    </source>
</evidence>
<feature type="compositionally biased region" description="Basic and acidic residues" evidence="1">
    <location>
        <begin position="424"/>
        <end position="435"/>
    </location>
</feature>
<feature type="compositionally biased region" description="Polar residues" evidence="1">
    <location>
        <begin position="746"/>
        <end position="761"/>
    </location>
</feature>
<proteinExistence type="predicted"/>
<feature type="compositionally biased region" description="Low complexity" evidence="1">
    <location>
        <begin position="656"/>
        <end position="669"/>
    </location>
</feature>
<feature type="compositionally biased region" description="Basic and acidic residues" evidence="1">
    <location>
        <begin position="882"/>
        <end position="898"/>
    </location>
</feature>
<comment type="caution">
    <text evidence="2">The sequence shown here is derived from an EMBL/GenBank/DDBJ whole genome shotgun (WGS) entry which is preliminary data.</text>
</comment>
<dbReference type="OrthoDB" id="5396360at2759"/>
<accession>A0A4Z1I308</accession>
<feature type="compositionally biased region" description="Polar residues" evidence="1">
    <location>
        <begin position="575"/>
        <end position="589"/>
    </location>
</feature>
<feature type="region of interest" description="Disordered" evidence="1">
    <location>
        <begin position="297"/>
        <end position="321"/>
    </location>
</feature>
<feature type="compositionally biased region" description="Basic and acidic residues" evidence="1">
    <location>
        <begin position="925"/>
        <end position="943"/>
    </location>
</feature>
<feature type="region of interest" description="Disordered" evidence="1">
    <location>
        <begin position="493"/>
        <end position="519"/>
    </location>
</feature>
<feature type="region of interest" description="Disordered" evidence="1">
    <location>
        <begin position="794"/>
        <end position="814"/>
    </location>
</feature>
<gene>
    <name evidence="2" type="ORF">BOTNAR_0304g00040</name>
</gene>
<feature type="compositionally biased region" description="Polar residues" evidence="1">
    <location>
        <begin position="598"/>
        <end position="641"/>
    </location>
</feature>